<evidence type="ECO:0000313" key="2">
    <source>
        <dbReference type="Proteomes" id="UP000693946"/>
    </source>
</evidence>
<keyword evidence="2" id="KW-1185">Reference proteome</keyword>
<name>A0AAV6Q7X0_SOLSE</name>
<sequence length="91" mass="10490">MGSPLTVLKKAIFWRCCRFFPSVELLYLVWTARACVCELRGTLMSHQICPHGENAAQPDKSHRSEPTPHVSTVRRLLNRRDNHRRVPALLL</sequence>
<proteinExistence type="predicted"/>
<dbReference type="Proteomes" id="UP000693946">
    <property type="component" value="Linkage Group LG6"/>
</dbReference>
<comment type="caution">
    <text evidence="1">The sequence shown here is derived from an EMBL/GenBank/DDBJ whole genome shotgun (WGS) entry which is preliminary data.</text>
</comment>
<protein>
    <recommendedName>
        <fullName evidence="3">Secreted protein</fullName>
    </recommendedName>
</protein>
<evidence type="ECO:0008006" key="3">
    <source>
        <dbReference type="Google" id="ProtNLM"/>
    </source>
</evidence>
<dbReference type="EMBL" id="JAGKHQ010000018">
    <property type="protein sequence ID" value="KAG7485990.1"/>
    <property type="molecule type" value="Genomic_DNA"/>
</dbReference>
<organism evidence="1 2">
    <name type="scientific">Solea senegalensis</name>
    <name type="common">Senegalese sole</name>
    <dbReference type="NCBI Taxonomy" id="28829"/>
    <lineage>
        <taxon>Eukaryota</taxon>
        <taxon>Metazoa</taxon>
        <taxon>Chordata</taxon>
        <taxon>Craniata</taxon>
        <taxon>Vertebrata</taxon>
        <taxon>Euteleostomi</taxon>
        <taxon>Actinopterygii</taxon>
        <taxon>Neopterygii</taxon>
        <taxon>Teleostei</taxon>
        <taxon>Neoteleostei</taxon>
        <taxon>Acanthomorphata</taxon>
        <taxon>Carangaria</taxon>
        <taxon>Pleuronectiformes</taxon>
        <taxon>Pleuronectoidei</taxon>
        <taxon>Soleidae</taxon>
        <taxon>Solea</taxon>
    </lineage>
</organism>
<gene>
    <name evidence="1" type="ORF">JOB18_022677</name>
</gene>
<reference evidence="1 2" key="1">
    <citation type="journal article" date="2021" name="Sci. Rep.">
        <title>Chromosome anchoring in Senegalese sole (Solea senegalensis) reveals sex-associated markers and genome rearrangements in flatfish.</title>
        <authorList>
            <person name="Guerrero-Cozar I."/>
            <person name="Gomez-Garrido J."/>
            <person name="Berbel C."/>
            <person name="Martinez-Blanch J.F."/>
            <person name="Alioto T."/>
            <person name="Claros M.G."/>
            <person name="Gagnaire P.A."/>
            <person name="Manchado M."/>
        </authorList>
    </citation>
    <scope>NUCLEOTIDE SEQUENCE [LARGE SCALE GENOMIC DNA]</scope>
    <source>
        <strain evidence="1">Sse05_10M</strain>
    </source>
</reference>
<dbReference type="AlphaFoldDB" id="A0AAV6Q7X0"/>
<evidence type="ECO:0000313" key="1">
    <source>
        <dbReference type="EMBL" id="KAG7485990.1"/>
    </source>
</evidence>
<accession>A0AAV6Q7X0</accession>